<dbReference type="InterPro" id="IPR002933">
    <property type="entry name" value="Peptidase_M20"/>
</dbReference>
<reference evidence="4 5" key="1">
    <citation type="submission" date="2020-08" db="EMBL/GenBank/DDBJ databases">
        <title>A Genomic Blueprint of the Chicken Gut Microbiome.</title>
        <authorList>
            <person name="Gilroy R."/>
            <person name="Ravi A."/>
            <person name="Getino M."/>
            <person name="Pursley I."/>
            <person name="Horton D.L."/>
            <person name="Alikhan N.-F."/>
            <person name="Baker D."/>
            <person name="Gharbi K."/>
            <person name="Hall N."/>
            <person name="Watson M."/>
            <person name="Adriaenssens E.M."/>
            <person name="Foster-Nyarko E."/>
            <person name="Jarju S."/>
            <person name="Secka A."/>
            <person name="Antonio M."/>
            <person name="Oren A."/>
            <person name="Chaudhuri R."/>
            <person name="La Ragione R.M."/>
            <person name="Hildebrand F."/>
            <person name="Pallen M.J."/>
        </authorList>
    </citation>
    <scope>NUCLEOTIDE SEQUENCE [LARGE SCALE GENOMIC DNA]</scope>
    <source>
        <strain evidence="4 5">Sa3CUN2</strain>
    </source>
</reference>
<dbReference type="InterPro" id="IPR036264">
    <property type="entry name" value="Bact_exopeptidase_dim_dom"/>
</dbReference>
<name>A0ABR8PEB1_9LACO</name>
<dbReference type="Pfam" id="PF01546">
    <property type="entry name" value="Peptidase_M20"/>
    <property type="match status" value="1"/>
</dbReference>
<dbReference type="SUPFAM" id="SSF53187">
    <property type="entry name" value="Zn-dependent exopeptidases"/>
    <property type="match status" value="1"/>
</dbReference>
<comment type="caution">
    <text evidence="4">The sequence shown here is derived from an EMBL/GenBank/DDBJ whole genome shotgun (WGS) entry which is preliminary data.</text>
</comment>
<dbReference type="SUPFAM" id="SSF55031">
    <property type="entry name" value="Bacterial exopeptidase dimerisation domain"/>
    <property type="match status" value="1"/>
</dbReference>
<evidence type="ECO:0000259" key="3">
    <source>
        <dbReference type="Pfam" id="PF07687"/>
    </source>
</evidence>
<comment type="similarity">
    <text evidence="1">Belongs to the peptidase M20 family.</text>
</comment>
<dbReference type="Gene3D" id="3.40.630.10">
    <property type="entry name" value="Zn peptidases"/>
    <property type="match status" value="1"/>
</dbReference>
<proteinExistence type="inferred from homology"/>
<dbReference type="Proteomes" id="UP000616837">
    <property type="component" value="Unassembled WGS sequence"/>
</dbReference>
<dbReference type="InterPro" id="IPR010158">
    <property type="entry name" value="Amidase_Cbmase"/>
</dbReference>
<keyword evidence="5" id="KW-1185">Reference proteome</keyword>
<gene>
    <name evidence="4" type="ORF">H9564_07830</name>
</gene>
<dbReference type="InterPro" id="IPR011650">
    <property type="entry name" value="Peptidase_M20_dimer"/>
</dbReference>
<organism evidence="4 5">
    <name type="scientific">Limosilactobacillus avistercoris</name>
    <dbReference type="NCBI Taxonomy" id="2762243"/>
    <lineage>
        <taxon>Bacteria</taxon>
        <taxon>Bacillati</taxon>
        <taxon>Bacillota</taxon>
        <taxon>Bacilli</taxon>
        <taxon>Lactobacillales</taxon>
        <taxon>Lactobacillaceae</taxon>
        <taxon>Limosilactobacillus</taxon>
    </lineage>
</organism>
<dbReference type="RefSeq" id="WP_191684915.1">
    <property type="nucleotide sequence ID" value="NZ_JACSQW010000023.1"/>
</dbReference>
<dbReference type="PANTHER" id="PTHR32494:SF5">
    <property type="entry name" value="ALLANTOATE AMIDOHYDROLASE"/>
    <property type="match status" value="1"/>
</dbReference>
<evidence type="ECO:0000256" key="2">
    <source>
        <dbReference type="ARBA" id="ARBA00022801"/>
    </source>
</evidence>
<evidence type="ECO:0000313" key="4">
    <source>
        <dbReference type="EMBL" id="MBD7895598.1"/>
    </source>
</evidence>
<dbReference type="PANTHER" id="PTHR32494">
    <property type="entry name" value="ALLANTOATE DEIMINASE-RELATED"/>
    <property type="match status" value="1"/>
</dbReference>
<evidence type="ECO:0000313" key="5">
    <source>
        <dbReference type="Proteomes" id="UP000616837"/>
    </source>
</evidence>
<keyword evidence="2" id="KW-0378">Hydrolase</keyword>
<dbReference type="Gene3D" id="3.30.70.360">
    <property type="match status" value="1"/>
</dbReference>
<dbReference type="EMBL" id="JACSQW010000023">
    <property type="protein sequence ID" value="MBD7895598.1"/>
    <property type="molecule type" value="Genomic_DNA"/>
</dbReference>
<protein>
    <submittedName>
        <fullName evidence="4">M20 family metallo-hydrolase</fullName>
    </submittedName>
</protein>
<feature type="domain" description="Peptidase M20 dimerisation" evidence="3">
    <location>
        <begin position="211"/>
        <end position="308"/>
    </location>
</feature>
<dbReference type="CDD" id="cd03884">
    <property type="entry name" value="M20_bAS"/>
    <property type="match status" value="1"/>
</dbReference>
<sequence>MQKKREAASDFLQRLGQFGKTGDTGVTRPVYTDAWIAAVSWLQKEAQAKRMAVSVDTNGSTFMTYPGSESTEIIAAGSHIDSVVNGGRYDGAYGVAAAYLAMTDLYAEYGQPKKTMTAVAISEEDAARFPTTFSGSKHYAQVDETDPNLKDSDGITFEEARSHAVSALPSFVTRQDQPLPSEWFELHIEQGPVLDTTGTQLGVVSSICELKRFNVTLTGQANHAGTTPQHLRKDPMKAAARMITALDNYAQAVGEPLVFTVGNLTVEPGASNAIPSRVTFSIDVRHPKKAAVDAFETKLNEEIASLNKVDGHIDSLMEPYPEVVMDKRLQDQFSEICEKKGYSYQVMPSGAGHDTQIMNRQVKTAMLFVPSRDGISHSPSEYTAPADLERGIEVLKAQLYLECY</sequence>
<accession>A0ABR8PEB1</accession>
<evidence type="ECO:0000256" key="1">
    <source>
        <dbReference type="ARBA" id="ARBA00006153"/>
    </source>
</evidence>
<dbReference type="PIRSF" id="PIRSF001235">
    <property type="entry name" value="Amidase_carbamoylase"/>
    <property type="match status" value="1"/>
</dbReference>
<dbReference type="NCBIfam" id="TIGR01879">
    <property type="entry name" value="hydantase"/>
    <property type="match status" value="1"/>
</dbReference>
<dbReference type="Pfam" id="PF07687">
    <property type="entry name" value="M20_dimer"/>
    <property type="match status" value="1"/>
</dbReference>